<proteinExistence type="predicted"/>
<comment type="caution">
    <text evidence="2">The sequence shown here is derived from an EMBL/GenBank/DDBJ whole genome shotgun (WGS) entry which is preliminary data.</text>
</comment>
<evidence type="ECO:0000313" key="2">
    <source>
        <dbReference type="EMBL" id="MBE1590927.1"/>
    </source>
</evidence>
<protein>
    <submittedName>
        <fullName evidence="2">Uncharacterized protein</fullName>
    </submittedName>
</protein>
<feature type="region of interest" description="Disordered" evidence="1">
    <location>
        <begin position="667"/>
        <end position="699"/>
    </location>
</feature>
<gene>
    <name evidence="2" type="ORF">H4W80_009185</name>
</gene>
<dbReference type="RefSeq" id="WP_192790723.1">
    <property type="nucleotide sequence ID" value="NZ_JADBEK010000001.1"/>
</dbReference>
<evidence type="ECO:0000256" key="1">
    <source>
        <dbReference type="SAM" id="MobiDB-lite"/>
    </source>
</evidence>
<keyword evidence="3" id="KW-1185">Reference proteome</keyword>
<accession>A0ABR9MDC5</accession>
<sequence>MTFSSIDPREMHRLGSGVQNAGKGLTECAAQLRAILNEVELTHPGVAAIGRIGQWLTEQAPDLYRRRDLAYEAEKVDVDVFGNPAPGAIVPAGMARIDESRMIPAKVRAEAAQAAPLFAAAARGDAGALEKLAAYKGRLSDPQFATALIEQLGPQGLFALPAAMGTRIRKTLDANRDSAAIRQQNRDVLSMLGKALAAATDPTKNAHLNRKFVEELKRQGRTELPAPDMGGLTNPGYWSLGQILAAAPKEAYSEWFMGTIGQDMIQWDRDYLKEHRTRFLPKDTDVYNLPAPIDTRPFQDSDVIGSADPIAALMTVASTSRERAQALLDNKDLLKYLMSDRRPQWEMGDRGESLGEAMEAAMKGADADSKRLAVMATQILADEVDPHASFNDAGEVEINDPSELDRLSGIRDNMGRILAEHTDDIVSAYYKNYARAKDGELTGIVNGRPISEFTPPDIDLVLLDVAADEKGYQALLFGQIAHMRGRIDQAIAAHDNTFLQNVITNDSKALGHLLEGRKLALVGRGKEADAADAAFRKMVEDGIGLVPIPFAGQVGKVGLKAAETIYENFVKDGYAKAGNWLVEQAGHGGGKTAKSFGAAASDQKAAEQMVKQMLESSSVAHGYYDRDSLKEQPFVENDPPQVKAPHRMTRYEYDNFVSWLDRHSRVPDDFGSAQTKVKAGSDEFKANVGGSEQEAGDDD</sequence>
<evidence type="ECO:0000313" key="3">
    <source>
        <dbReference type="Proteomes" id="UP000633509"/>
    </source>
</evidence>
<dbReference type="Proteomes" id="UP000633509">
    <property type="component" value="Unassembled WGS sequence"/>
</dbReference>
<name>A0ABR9MDC5_9ACTN</name>
<dbReference type="EMBL" id="JADBEK010000001">
    <property type="protein sequence ID" value="MBE1590927.1"/>
    <property type="molecule type" value="Genomic_DNA"/>
</dbReference>
<organism evidence="2 3">
    <name type="scientific">Nonomuraea angiospora</name>
    <dbReference type="NCBI Taxonomy" id="46172"/>
    <lineage>
        <taxon>Bacteria</taxon>
        <taxon>Bacillati</taxon>
        <taxon>Actinomycetota</taxon>
        <taxon>Actinomycetes</taxon>
        <taxon>Streptosporangiales</taxon>
        <taxon>Streptosporangiaceae</taxon>
        <taxon>Nonomuraea</taxon>
    </lineage>
</organism>
<reference evidence="2 3" key="1">
    <citation type="submission" date="2020-10" db="EMBL/GenBank/DDBJ databases">
        <title>Sequencing the genomes of 1000 actinobacteria strains.</title>
        <authorList>
            <person name="Klenk H.-P."/>
        </authorList>
    </citation>
    <scope>NUCLEOTIDE SEQUENCE [LARGE SCALE GENOMIC DNA]</scope>
    <source>
        <strain evidence="2 3">DSM 43173</strain>
    </source>
</reference>